<dbReference type="InterPro" id="IPR016181">
    <property type="entry name" value="Acyl_CoA_acyltransferase"/>
</dbReference>
<accession>A0A175VES6</accession>
<organism evidence="2 4">
    <name type="scientific">Aeromonas enteropelogenes</name>
    <name type="common">Aeromonas trota</name>
    <dbReference type="NCBI Taxonomy" id="29489"/>
    <lineage>
        <taxon>Bacteria</taxon>
        <taxon>Pseudomonadati</taxon>
        <taxon>Pseudomonadota</taxon>
        <taxon>Gammaproteobacteria</taxon>
        <taxon>Aeromonadales</taxon>
        <taxon>Aeromonadaceae</taxon>
        <taxon>Aeromonas</taxon>
    </lineage>
</organism>
<dbReference type="Gene3D" id="3.40.630.30">
    <property type="match status" value="1"/>
</dbReference>
<evidence type="ECO:0000313" key="3">
    <source>
        <dbReference type="EMBL" id="MEL3920960.1"/>
    </source>
</evidence>
<dbReference type="SUPFAM" id="SSF55729">
    <property type="entry name" value="Acyl-CoA N-acyltransferases (Nat)"/>
    <property type="match status" value="1"/>
</dbReference>
<comment type="caution">
    <text evidence="2">The sequence shown here is derived from an EMBL/GenBank/DDBJ whole genome shotgun (WGS) entry which is preliminary data.</text>
</comment>
<dbReference type="InterPro" id="IPR012660">
    <property type="entry name" value="YiiD_C"/>
</dbReference>
<dbReference type="SUPFAM" id="SSF54637">
    <property type="entry name" value="Thioesterase/thiol ester dehydrase-isomerase"/>
    <property type="match status" value="1"/>
</dbReference>
<dbReference type="RefSeq" id="WP_026456896.1">
    <property type="nucleotide sequence ID" value="NZ_AP027939.1"/>
</dbReference>
<dbReference type="CDD" id="cd04301">
    <property type="entry name" value="NAT_SF"/>
    <property type="match status" value="1"/>
</dbReference>
<dbReference type="STRING" id="29489.VL01_17510"/>
<evidence type="ECO:0000259" key="1">
    <source>
        <dbReference type="PROSITE" id="PS51186"/>
    </source>
</evidence>
<dbReference type="EMBL" id="JAZDDP010000009">
    <property type="protein sequence ID" value="MEL3920960.1"/>
    <property type="molecule type" value="Genomic_DNA"/>
</dbReference>
<dbReference type="Pfam" id="PF09500">
    <property type="entry name" value="YiiD_C"/>
    <property type="match status" value="1"/>
</dbReference>
<dbReference type="EC" id="3.1.2.-" evidence="3"/>
<evidence type="ECO:0000313" key="2">
    <source>
        <dbReference type="EMBL" id="KXU79175.1"/>
    </source>
</evidence>
<keyword evidence="3" id="KW-0808">Transferase</keyword>
<dbReference type="InterPro" id="IPR029069">
    <property type="entry name" value="HotDog_dom_sf"/>
</dbReference>
<dbReference type="Proteomes" id="UP000078435">
    <property type="component" value="Unassembled WGS sequence"/>
</dbReference>
<dbReference type="EC" id="2.3.1.-" evidence="3"/>
<sequence length="306" mass="34657">MYRVVTPQTAAELDAYYQLRWELLRKPFNLPLGSERDEYDSVAIHRLMLAPDGTPIAVGRLFVGGDEAQIRFMALRPEYRGQGLGARMVEDLEQLALSEKVKRLVMNARQEAVEFYRRCGFLEVGEGPVSFGRIPHRQMIKSLTPMQTIQYRPEWCQDLTTRWSRGIPISEKMGMHITHYDGQTFHLKANLAANLNVHDTMFAGSIYSQCVLAGWGLIWLQLKEAGLMGDIVLAEGNIKYYRPVDEEPEARVAREGMPAVLEPLKSGESAKFSLKIKLFSGDKLAVEFVGQYVVQPIKRRGQAPVL</sequence>
<dbReference type="InterPro" id="IPR000182">
    <property type="entry name" value="GNAT_dom"/>
</dbReference>
<dbReference type="Pfam" id="PF00583">
    <property type="entry name" value="Acetyltransf_1"/>
    <property type="match status" value="1"/>
</dbReference>
<reference evidence="3 5" key="2">
    <citation type="submission" date="2024-01" db="EMBL/GenBank/DDBJ databases">
        <title>Horizontal gene transfer in Aeromonas trota.</title>
        <authorList>
            <person name="Otero Olarra J.E."/>
            <person name="Perez Valdespino A."/>
        </authorList>
    </citation>
    <scope>NUCLEOTIDE SEQUENCE [LARGE SCALE GENOMIC DNA]</scope>
    <source>
        <strain evidence="3 5">9.1</strain>
    </source>
</reference>
<dbReference type="GO" id="GO:0008080">
    <property type="term" value="F:N-acetyltransferase activity"/>
    <property type="evidence" value="ECO:0007669"/>
    <property type="project" value="TreeGrafter"/>
</dbReference>
<dbReference type="PROSITE" id="PS51186">
    <property type="entry name" value="GNAT"/>
    <property type="match status" value="1"/>
</dbReference>
<feature type="domain" description="N-acetyltransferase" evidence="1">
    <location>
        <begin position="1"/>
        <end position="144"/>
    </location>
</feature>
<keyword evidence="5" id="KW-1185">Reference proteome</keyword>
<protein>
    <submittedName>
        <fullName evidence="3">Bifunctional GNAT family N-acetyltransferase/hotdog fold thioesterase</fullName>
        <ecNumber evidence="3">2.3.1.-</ecNumber>
        <ecNumber evidence="3">3.1.2.-</ecNumber>
    </submittedName>
</protein>
<gene>
    <name evidence="2" type="ORF">LCR_00935</name>
    <name evidence="3" type="ORF">V1482_16260</name>
</gene>
<dbReference type="InterPro" id="IPR039143">
    <property type="entry name" value="GNPNAT1-like"/>
</dbReference>
<dbReference type="PANTHER" id="PTHR13355:SF22">
    <property type="entry name" value="SLL0786 PROTEIN"/>
    <property type="match status" value="1"/>
</dbReference>
<dbReference type="GO" id="GO:0016787">
    <property type="term" value="F:hydrolase activity"/>
    <property type="evidence" value="ECO:0007669"/>
    <property type="project" value="UniProtKB-KW"/>
</dbReference>
<reference evidence="2 4" key="1">
    <citation type="submission" date="2016-02" db="EMBL/GenBank/DDBJ databases">
        <title>Draft genome sequence of Aeromonas trota strain 1999lcr isolated from cerebrospinal fluid (CSF).</title>
        <authorList>
            <person name="Dallagassa C.B."/>
            <person name="Prediger K.C."/>
            <person name="Weiss V.A."/>
            <person name="Assis F.E."/>
            <person name="Baura V."/>
            <person name="Cruz L.M."/>
            <person name="Souza E.M."/>
            <person name="Pedrosa F.O."/>
            <person name="Fadel-Picheth C.M."/>
        </authorList>
    </citation>
    <scope>NUCLEOTIDE SEQUENCE [LARGE SCALE GENOMIC DNA]</scope>
    <source>
        <strain evidence="2 4">1999lcr</strain>
    </source>
</reference>
<evidence type="ECO:0000313" key="4">
    <source>
        <dbReference type="Proteomes" id="UP000078435"/>
    </source>
</evidence>
<dbReference type="Proteomes" id="UP001491613">
    <property type="component" value="Unassembled WGS sequence"/>
</dbReference>
<name>A0A175VES6_AEREN</name>
<dbReference type="PANTHER" id="PTHR13355">
    <property type="entry name" value="GLUCOSAMINE 6-PHOSPHATE N-ACETYLTRANSFERASE"/>
    <property type="match status" value="1"/>
</dbReference>
<proteinExistence type="predicted"/>
<keyword evidence="3" id="KW-0378">Hydrolase</keyword>
<evidence type="ECO:0000313" key="5">
    <source>
        <dbReference type="Proteomes" id="UP001491613"/>
    </source>
</evidence>
<keyword evidence="3" id="KW-0012">Acyltransferase</keyword>
<dbReference type="EMBL" id="JMGO02000012">
    <property type="protein sequence ID" value="KXU79175.1"/>
    <property type="molecule type" value="Genomic_DNA"/>
</dbReference>
<dbReference type="Gene3D" id="3.10.129.10">
    <property type="entry name" value="Hotdog Thioesterase"/>
    <property type="match status" value="1"/>
</dbReference>
<dbReference type="AlphaFoldDB" id="A0A175VES6"/>
<dbReference type="OrthoDB" id="4305330at2"/>
<dbReference type="NCBIfam" id="TIGR02447">
    <property type="entry name" value="yiiD_Cterm"/>
    <property type="match status" value="1"/>
</dbReference>